<gene>
    <name evidence="6" type="ORF">AV274_1040</name>
</gene>
<dbReference type="SUPFAM" id="SSF47616">
    <property type="entry name" value="GST C-terminal domain-like"/>
    <property type="match status" value="1"/>
</dbReference>
<dbReference type="PANTHER" id="PTHR11586:SF33">
    <property type="entry name" value="AMINOACYL TRNA SYNTHASE COMPLEX-INTERACTING MULTIFUNCTIONAL PROTEIN 1"/>
    <property type="match status" value="1"/>
</dbReference>
<organism evidence="6 7">
    <name type="scientific">Blastocystis sp. subtype 1 (strain ATCC 50177 / NandII)</name>
    <dbReference type="NCBI Taxonomy" id="478820"/>
    <lineage>
        <taxon>Eukaryota</taxon>
        <taxon>Sar</taxon>
        <taxon>Stramenopiles</taxon>
        <taxon>Bigyra</taxon>
        <taxon>Opalozoa</taxon>
        <taxon>Opalinata</taxon>
        <taxon>Blastocystidae</taxon>
        <taxon>Blastocystis</taxon>
    </lineage>
</organism>
<protein>
    <recommendedName>
        <fullName evidence="5">tRNA-binding domain-containing protein</fullName>
    </recommendedName>
</protein>
<evidence type="ECO:0000256" key="2">
    <source>
        <dbReference type="ARBA" id="ARBA00022884"/>
    </source>
</evidence>
<evidence type="ECO:0000256" key="3">
    <source>
        <dbReference type="PROSITE-ProRule" id="PRU00209"/>
    </source>
</evidence>
<dbReference type="OrthoDB" id="19141at2759"/>
<dbReference type="Gene3D" id="2.40.50.140">
    <property type="entry name" value="Nucleic acid-binding proteins"/>
    <property type="match status" value="1"/>
</dbReference>
<keyword evidence="1 3" id="KW-0820">tRNA-binding</keyword>
<dbReference type="InterPro" id="IPR051270">
    <property type="entry name" value="Tyrosine-tRNA_ligase_regulator"/>
</dbReference>
<proteinExistence type="predicted"/>
<feature type="region of interest" description="Disordered" evidence="4">
    <location>
        <begin position="187"/>
        <end position="206"/>
    </location>
</feature>
<evidence type="ECO:0000259" key="5">
    <source>
        <dbReference type="PROSITE" id="PS50886"/>
    </source>
</evidence>
<dbReference type="Pfam" id="PF01588">
    <property type="entry name" value="tRNA_bind"/>
    <property type="match status" value="1"/>
</dbReference>
<evidence type="ECO:0000313" key="7">
    <source>
        <dbReference type="Proteomes" id="UP000078348"/>
    </source>
</evidence>
<dbReference type="Gene3D" id="1.20.1050.130">
    <property type="match status" value="1"/>
</dbReference>
<dbReference type="Proteomes" id="UP000078348">
    <property type="component" value="Unassembled WGS sequence"/>
</dbReference>
<comment type="caution">
    <text evidence="6">The sequence shown here is derived from an EMBL/GenBank/DDBJ whole genome shotgun (WGS) entry which is preliminary data.</text>
</comment>
<keyword evidence="7" id="KW-1185">Reference proteome</keyword>
<evidence type="ECO:0000313" key="6">
    <source>
        <dbReference type="EMBL" id="OAO17235.1"/>
    </source>
</evidence>
<dbReference type="SUPFAM" id="SSF50249">
    <property type="entry name" value="Nucleic acid-binding proteins"/>
    <property type="match status" value="1"/>
</dbReference>
<reference evidence="6 7" key="1">
    <citation type="submission" date="2016-05" db="EMBL/GenBank/DDBJ databases">
        <title>Nuclear genome of Blastocystis sp. subtype 1 NandII.</title>
        <authorList>
            <person name="Gentekaki E."/>
            <person name="Curtis B."/>
            <person name="Stairs C."/>
            <person name="Eme L."/>
            <person name="Herman E."/>
            <person name="Klimes V."/>
            <person name="Arias M.C."/>
            <person name="Elias M."/>
            <person name="Hilliou F."/>
            <person name="Klute M."/>
            <person name="Malik S.-B."/>
            <person name="Pightling A."/>
            <person name="Rachubinski R."/>
            <person name="Salas D."/>
            <person name="Schlacht A."/>
            <person name="Suga H."/>
            <person name="Archibald J."/>
            <person name="Ball S.G."/>
            <person name="Clark G."/>
            <person name="Dacks J."/>
            <person name="Van Der Giezen M."/>
            <person name="Tsaousis A."/>
            <person name="Roger A."/>
        </authorList>
    </citation>
    <scope>NUCLEOTIDE SEQUENCE [LARGE SCALE GENOMIC DNA]</scope>
    <source>
        <strain evidence="7">ATCC 50177 / NandII</strain>
    </source>
</reference>
<name>A0A196SJK9_BLAHN</name>
<dbReference type="EMBL" id="LXWW01000040">
    <property type="protein sequence ID" value="OAO17235.1"/>
    <property type="molecule type" value="Genomic_DNA"/>
</dbReference>
<feature type="domain" description="TRNA-binding" evidence="5">
    <location>
        <begin position="191"/>
        <end position="305"/>
    </location>
</feature>
<dbReference type="InterPro" id="IPR002547">
    <property type="entry name" value="tRNA-bd_dom"/>
</dbReference>
<dbReference type="InterPro" id="IPR012340">
    <property type="entry name" value="NA-bd_OB-fold"/>
</dbReference>
<accession>A0A196SJK9</accession>
<dbReference type="GO" id="GO:0000049">
    <property type="term" value="F:tRNA binding"/>
    <property type="evidence" value="ECO:0007669"/>
    <property type="project" value="UniProtKB-UniRule"/>
</dbReference>
<dbReference type="STRING" id="478820.A0A196SJK9"/>
<dbReference type="CDD" id="cd02799">
    <property type="entry name" value="tRNA_bind_EMAP-II_like"/>
    <property type="match status" value="1"/>
</dbReference>
<keyword evidence="2 3" id="KW-0694">RNA-binding</keyword>
<dbReference type="InterPro" id="IPR036282">
    <property type="entry name" value="Glutathione-S-Trfase_C_sf"/>
</dbReference>
<evidence type="ECO:0000256" key="4">
    <source>
        <dbReference type="SAM" id="MobiDB-lite"/>
    </source>
</evidence>
<dbReference type="PROSITE" id="PS50886">
    <property type="entry name" value="TRBD"/>
    <property type="match status" value="1"/>
</dbReference>
<sequence>MKVTTPEGNKAGIVKAVCRFINCKDVVDYAVGTEFSVEDGKTVVTGLKSVIAFITGKDKKNAVLLGGSADDKKKVDAFLDSVEEAVLGHVNDRVFIMKLSALLQTQTFVALPNTLTVADYASFYLVSLTFGTFKGYNGYVNVVRWYSFMQSMAAEACKDLGIAPLTFDYDSINIHMPIPKVMESKKAAKKAEKPAEAPKAEAPKAEEEADISKLDIRVGRIVRALYCEEVDVGEAEPRQIGSGIRAFHTFEEMQGHRVCVLCNLKPRKLGGFPSNGMLLCACTADHSMGALIEPPEGAKVGERVTFAGYEGEAATPAQVQKKKYLEACSPFLKTNAEGVCCFKDVPFMTSAGVVTCVKFPNGGIS</sequence>
<evidence type="ECO:0000256" key="1">
    <source>
        <dbReference type="ARBA" id="ARBA00022555"/>
    </source>
</evidence>
<dbReference type="AlphaFoldDB" id="A0A196SJK9"/>
<dbReference type="PANTHER" id="PTHR11586">
    <property type="entry name" value="TRNA-AMINOACYLATION COFACTOR ARC1 FAMILY MEMBER"/>
    <property type="match status" value="1"/>
</dbReference>